<name>A0A5N8VBG5_9ACTN</name>
<feature type="compositionally biased region" description="Pro residues" evidence="1">
    <location>
        <begin position="397"/>
        <end position="411"/>
    </location>
</feature>
<feature type="domain" description="Effector-associated" evidence="2">
    <location>
        <begin position="448"/>
        <end position="524"/>
    </location>
</feature>
<proteinExistence type="predicted"/>
<dbReference type="RefSeq" id="WP_152888113.1">
    <property type="nucleotide sequence ID" value="NZ_VJZD01000050.1"/>
</dbReference>
<evidence type="ECO:0000259" key="2">
    <source>
        <dbReference type="Pfam" id="PF19956"/>
    </source>
</evidence>
<evidence type="ECO:0000313" key="4">
    <source>
        <dbReference type="Proteomes" id="UP000325849"/>
    </source>
</evidence>
<protein>
    <recommendedName>
        <fullName evidence="2">Effector-associated domain-containing protein</fullName>
    </recommendedName>
</protein>
<dbReference type="InterPro" id="IPR045431">
    <property type="entry name" value="EAD2"/>
</dbReference>
<accession>A0A5N8VBG5</accession>
<feature type="region of interest" description="Disordered" evidence="1">
    <location>
        <begin position="382"/>
        <end position="440"/>
    </location>
</feature>
<sequence length="542" mass="58209">MSPAPDLPELIDRLGPDGAQGLLDWAELNDQSVSLLRPSWLPPGKGHTGAVLAALELAPPPMVAVLKVLPEGRHRTEPGRHTRALRAAPGQFAKDHLVEQPFAPFPLKGGGALMFQSVAGDTLRAAVPLGALRGPEFTRTCAHVARGLLTEWNTSAGRPVRTVASAFLRAETDPAGGGLHSFEPHRRHADPEWAADAWFEVAGRRLPNPYLMVTGHPDLPDPEMSVLTGLTHGDLHTDNIIVPLRHGVPLEEAYRLIDLGGFRPDGALTCDIAMLLLSALTPFVTAPLPRQQEEALIGYVVAPCAEYVDLLPPDLTRRVDCVRDTAEEVMGKWREPWTDQLLLSVVACALTFTTFSGLGARARDWYLLLAAHAGAAVLHSRTEGPATVSRPAAPSAHEPPTPQPAISPDPGPADRLRAPGTPHATPSAIPRQSTGSTGDKDRRRALLEALEAVPAMADKDSREAVLRHLPRRLATSIPRSNILRVELLGLVDTCLAFPGGLGELWEAIATVDTGTREREELLDALRRMPDFRAATDGGTRAG</sequence>
<dbReference type="Proteomes" id="UP000325849">
    <property type="component" value="Unassembled WGS sequence"/>
</dbReference>
<organism evidence="3 4">
    <name type="scientific">Streptomyces adustus</name>
    <dbReference type="NCBI Taxonomy" id="1609272"/>
    <lineage>
        <taxon>Bacteria</taxon>
        <taxon>Bacillati</taxon>
        <taxon>Actinomycetota</taxon>
        <taxon>Actinomycetes</taxon>
        <taxon>Kitasatosporales</taxon>
        <taxon>Streptomycetaceae</taxon>
        <taxon>Streptomyces</taxon>
    </lineage>
</organism>
<keyword evidence="4" id="KW-1185">Reference proteome</keyword>
<dbReference type="Pfam" id="PF19956">
    <property type="entry name" value="EAD2"/>
    <property type="match status" value="1"/>
</dbReference>
<evidence type="ECO:0000256" key="1">
    <source>
        <dbReference type="SAM" id="MobiDB-lite"/>
    </source>
</evidence>
<dbReference type="EMBL" id="VJZD01000050">
    <property type="protein sequence ID" value="MPY32581.1"/>
    <property type="molecule type" value="Genomic_DNA"/>
</dbReference>
<dbReference type="InterPro" id="IPR011009">
    <property type="entry name" value="Kinase-like_dom_sf"/>
</dbReference>
<dbReference type="OrthoDB" id="4349880at2"/>
<comment type="caution">
    <text evidence="3">The sequence shown here is derived from an EMBL/GenBank/DDBJ whole genome shotgun (WGS) entry which is preliminary data.</text>
</comment>
<reference evidence="3 4" key="1">
    <citation type="submission" date="2019-07" db="EMBL/GenBank/DDBJ databases">
        <title>New species of Amycolatopsis and Streptomyces.</title>
        <authorList>
            <person name="Duangmal K."/>
            <person name="Teo W.F.A."/>
            <person name="Lipun K."/>
        </authorList>
    </citation>
    <scope>NUCLEOTIDE SEQUENCE [LARGE SCALE GENOMIC DNA]</scope>
    <source>
        <strain evidence="3 4">NBRC 109810</strain>
    </source>
</reference>
<dbReference type="AlphaFoldDB" id="A0A5N8VBG5"/>
<evidence type="ECO:0000313" key="3">
    <source>
        <dbReference type="EMBL" id="MPY32581.1"/>
    </source>
</evidence>
<gene>
    <name evidence="3" type="ORF">FNH09_15255</name>
</gene>
<dbReference type="SUPFAM" id="SSF56112">
    <property type="entry name" value="Protein kinase-like (PK-like)"/>
    <property type="match status" value="1"/>
</dbReference>